<dbReference type="STRING" id="1242993.ehr_00294"/>
<keyword evidence="3" id="KW-0813">Transport</keyword>
<accession>A0A4Q6I5I0</accession>
<keyword evidence="9" id="KW-1185">Reference proteome</keyword>
<dbReference type="PANTHER" id="PTHR30026:SF20">
    <property type="entry name" value="OUTER MEMBRANE PROTEIN TOLC"/>
    <property type="match status" value="1"/>
</dbReference>
<comment type="similarity">
    <text evidence="2">Belongs to the outer membrane factor (OMF) (TC 1.B.17) family.</text>
</comment>
<dbReference type="PANTHER" id="PTHR30026">
    <property type="entry name" value="OUTER MEMBRANE PROTEIN TOLC"/>
    <property type="match status" value="1"/>
</dbReference>
<dbReference type="Proteomes" id="UP000293377">
    <property type="component" value="Unassembled WGS sequence"/>
</dbReference>
<dbReference type="Pfam" id="PF02321">
    <property type="entry name" value="OEP"/>
    <property type="match status" value="2"/>
</dbReference>
<dbReference type="GO" id="GO:0009279">
    <property type="term" value="C:cell outer membrane"/>
    <property type="evidence" value="ECO:0007669"/>
    <property type="project" value="UniProtKB-SubCell"/>
</dbReference>
<evidence type="ECO:0000256" key="3">
    <source>
        <dbReference type="ARBA" id="ARBA00022448"/>
    </source>
</evidence>
<evidence type="ECO:0000256" key="4">
    <source>
        <dbReference type="ARBA" id="ARBA00022452"/>
    </source>
</evidence>
<dbReference type="InterPro" id="IPR010130">
    <property type="entry name" value="T1SS_OMP_TolC"/>
</dbReference>
<dbReference type="SUPFAM" id="SSF56954">
    <property type="entry name" value="Outer membrane efflux proteins (OEP)"/>
    <property type="match status" value="1"/>
</dbReference>
<evidence type="ECO:0000256" key="2">
    <source>
        <dbReference type="ARBA" id="ARBA00007613"/>
    </source>
</evidence>
<dbReference type="NCBIfam" id="TIGR01844">
    <property type="entry name" value="type_I_sec_TolC"/>
    <property type="match status" value="1"/>
</dbReference>
<evidence type="ECO:0008006" key="10">
    <source>
        <dbReference type="Google" id="ProtNLM"/>
    </source>
</evidence>
<dbReference type="InterPro" id="IPR051906">
    <property type="entry name" value="TolC-like"/>
</dbReference>
<proteinExistence type="inferred from homology"/>
<evidence type="ECO:0000313" key="8">
    <source>
        <dbReference type="EMBL" id="RZB12423.1"/>
    </source>
</evidence>
<organism evidence="8 9">
    <name type="scientific">Ehrlichia minasensis</name>
    <dbReference type="NCBI Taxonomy" id="1242993"/>
    <lineage>
        <taxon>Bacteria</taxon>
        <taxon>Pseudomonadati</taxon>
        <taxon>Pseudomonadota</taxon>
        <taxon>Alphaproteobacteria</taxon>
        <taxon>Rickettsiales</taxon>
        <taxon>Anaplasmataceae</taxon>
        <taxon>Ehrlichia</taxon>
    </lineage>
</organism>
<comment type="caution">
    <text evidence="8">The sequence shown here is derived from an EMBL/GenBank/DDBJ whole genome shotgun (WGS) entry which is preliminary data.</text>
</comment>
<keyword evidence="6" id="KW-0472">Membrane</keyword>
<evidence type="ECO:0000256" key="6">
    <source>
        <dbReference type="ARBA" id="ARBA00023136"/>
    </source>
</evidence>
<sequence length="425" mass="47140">MIIKFNMHKIYSILILIFIISTTPHSSYCTNLDQALHAALSNNPNIKAKFYSYLGNKQKIKLNSISKFLPSVTYLAETYQPDLSSGNNNRTMRLIVTQQIFNGGADAAALQQSKYLSNIEDFEFLSEQQNVVLNTVKAYMKVLTTAEVYKLTQHTKKVFTEHLTATQKRFSLGEVTKTDVSLATARLSSATSESIKAYGDMKAAEANYIHIVGEIPIDLQHPTIPAIPSSVEEALTIAQQNNLALKASHNGYQAAKQGALMAIANLLPSISISSINSYTYTDTHNPLIDPKKIDHFFEIKMSLPIFQQGLNIAAITQSKLAIKQKMYSHYEVLNAIKEAVVLNWENISTANSMLQAAQDSVKYSEVVLSGIKQEAELNLRTVLDVLDAEQELLKAKVNLVNVQSNVVISMYNLLALIGQLSTNYI</sequence>
<evidence type="ECO:0000256" key="1">
    <source>
        <dbReference type="ARBA" id="ARBA00004442"/>
    </source>
</evidence>
<reference evidence="8 9" key="1">
    <citation type="submission" date="2018-06" db="EMBL/GenBank/DDBJ databases">
        <title>Complete Genome Sequence of Ehrlichia minasensis Isolated From Cattle.</title>
        <authorList>
            <person name="Aguiar D.M."/>
            <person name="Araujo J.P.A.Jr."/>
            <person name="Nakazato L."/>
            <person name="Bard E."/>
            <person name="Cabezas-Cruz A."/>
        </authorList>
    </citation>
    <scope>NUCLEOTIDE SEQUENCE [LARGE SCALE GENOMIC DNA]</scope>
    <source>
        <strain evidence="8 9">B11</strain>
    </source>
</reference>
<dbReference type="GO" id="GO:1990281">
    <property type="term" value="C:efflux pump complex"/>
    <property type="evidence" value="ECO:0007669"/>
    <property type="project" value="TreeGrafter"/>
</dbReference>
<name>A0A4Q6I5I0_9RICK</name>
<gene>
    <name evidence="8" type="ORF">DRF75_04210</name>
</gene>
<keyword evidence="4" id="KW-1134">Transmembrane beta strand</keyword>
<dbReference type="RefSeq" id="WP_129992714.1">
    <property type="nucleotide sequence ID" value="NZ_QOHL01000023.1"/>
</dbReference>
<evidence type="ECO:0000256" key="7">
    <source>
        <dbReference type="ARBA" id="ARBA00023237"/>
    </source>
</evidence>
<dbReference type="EMBL" id="QOHL01000023">
    <property type="protein sequence ID" value="RZB12423.1"/>
    <property type="molecule type" value="Genomic_DNA"/>
</dbReference>
<evidence type="ECO:0000313" key="9">
    <source>
        <dbReference type="Proteomes" id="UP000293377"/>
    </source>
</evidence>
<dbReference type="Gene3D" id="1.20.1600.10">
    <property type="entry name" value="Outer membrane efflux proteins (OEP)"/>
    <property type="match status" value="1"/>
</dbReference>
<keyword evidence="7" id="KW-0998">Cell outer membrane</keyword>
<protein>
    <recommendedName>
        <fullName evidence="10">TolC family protein</fullName>
    </recommendedName>
</protein>
<comment type="subcellular location">
    <subcellularLocation>
        <location evidence="1">Cell outer membrane</location>
    </subcellularLocation>
</comment>
<dbReference type="GO" id="GO:0015288">
    <property type="term" value="F:porin activity"/>
    <property type="evidence" value="ECO:0007669"/>
    <property type="project" value="TreeGrafter"/>
</dbReference>
<dbReference type="InterPro" id="IPR003423">
    <property type="entry name" value="OMP_efflux"/>
</dbReference>
<dbReference type="AlphaFoldDB" id="A0A4Q6I5I0"/>
<dbReference type="GO" id="GO:0015562">
    <property type="term" value="F:efflux transmembrane transporter activity"/>
    <property type="evidence" value="ECO:0007669"/>
    <property type="project" value="InterPro"/>
</dbReference>
<evidence type="ECO:0000256" key="5">
    <source>
        <dbReference type="ARBA" id="ARBA00022692"/>
    </source>
</evidence>
<keyword evidence="5" id="KW-0812">Transmembrane</keyword>